<feature type="region of interest" description="Disordered" evidence="3">
    <location>
        <begin position="105"/>
        <end position="127"/>
    </location>
</feature>
<dbReference type="InterPro" id="IPR039497">
    <property type="entry name" value="CC144C-like_CC_dom"/>
</dbReference>
<feature type="domain" description="DUF3496" evidence="4">
    <location>
        <begin position="947"/>
        <end position="1041"/>
    </location>
</feature>
<evidence type="ECO:0000259" key="4">
    <source>
        <dbReference type="Pfam" id="PF12001"/>
    </source>
</evidence>
<feature type="coiled-coil region" evidence="2">
    <location>
        <begin position="290"/>
        <end position="324"/>
    </location>
</feature>
<name>A0A8J6A437_GALPY</name>
<evidence type="ECO:0000259" key="5">
    <source>
        <dbReference type="Pfam" id="PF14915"/>
    </source>
</evidence>
<feature type="coiled-coil region" evidence="2">
    <location>
        <begin position="620"/>
        <end position="654"/>
    </location>
</feature>
<evidence type="ECO:0000256" key="3">
    <source>
        <dbReference type="SAM" id="MobiDB-lite"/>
    </source>
</evidence>
<feature type="compositionally biased region" description="Basic and acidic residues" evidence="3">
    <location>
        <begin position="105"/>
        <end position="117"/>
    </location>
</feature>
<dbReference type="InterPro" id="IPR050657">
    <property type="entry name" value="Ankyrin_repeat_domain"/>
</dbReference>
<evidence type="ECO:0000313" key="7">
    <source>
        <dbReference type="Proteomes" id="UP000700334"/>
    </source>
</evidence>
<dbReference type="PANTHER" id="PTHR24147">
    <property type="entry name" value="ANKYRIN REPEAT DOMAIN 36-RELATED"/>
    <property type="match status" value="1"/>
</dbReference>
<feature type="compositionally biased region" description="Low complexity" evidence="3">
    <location>
        <begin position="741"/>
        <end position="750"/>
    </location>
</feature>
<protein>
    <submittedName>
        <fullName evidence="6">Ankyrin repeat domain-containing protein 26</fullName>
    </submittedName>
</protein>
<dbReference type="Pfam" id="PF14915">
    <property type="entry name" value="CCDC144C"/>
    <property type="match status" value="2"/>
</dbReference>
<feature type="domain" description="CCDC144C-like coiled-coil" evidence="5">
    <location>
        <begin position="653"/>
        <end position="726"/>
    </location>
</feature>
<evidence type="ECO:0000313" key="6">
    <source>
        <dbReference type="EMBL" id="KAG8515054.1"/>
    </source>
</evidence>
<dbReference type="EMBL" id="JAGFMF010011719">
    <property type="protein sequence ID" value="KAG8515054.1"/>
    <property type="molecule type" value="Genomic_DNA"/>
</dbReference>
<organism evidence="6 7">
    <name type="scientific">Galemys pyrenaicus</name>
    <name type="common">Iberian desman</name>
    <name type="synonym">Pyrenean desman</name>
    <dbReference type="NCBI Taxonomy" id="202257"/>
    <lineage>
        <taxon>Eukaryota</taxon>
        <taxon>Metazoa</taxon>
        <taxon>Chordata</taxon>
        <taxon>Craniata</taxon>
        <taxon>Vertebrata</taxon>
        <taxon>Euteleostomi</taxon>
        <taxon>Mammalia</taxon>
        <taxon>Eutheria</taxon>
        <taxon>Laurasiatheria</taxon>
        <taxon>Eulipotyphla</taxon>
        <taxon>Talpidae</taxon>
        <taxon>Galemys</taxon>
    </lineage>
</organism>
<keyword evidence="1 2" id="KW-0175">Coiled coil</keyword>
<dbReference type="OrthoDB" id="366390at2759"/>
<dbReference type="InterPro" id="IPR021885">
    <property type="entry name" value="DUF3496"/>
</dbReference>
<dbReference type="Proteomes" id="UP000700334">
    <property type="component" value="Unassembled WGS sequence"/>
</dbReference>
<feature type="non-terminal residue" evidence="6">
    <location>
        <position position="1309"/>
    </location>
</feature>
<gene>
    <name evidence="6" type="ORF">J0S82_003950</name>
</gene>
<keyword evidence="7" id="KW-1185">Reference proteome</keyword>
<evidence type="ECO:0000256" key="1">
    <source>
        <dbReference type="ARBA" id="ARBA00023054"/>
    </source>
</evidence>
<evidence type="ECO:0000256" key="2">
    <source>
        <dbReference type="SAM" id="Coils"/>
    </source>
</evidence>
<dbReference type="Pfam" id="PF12001">
    <property type="entry name" value="DUF3496"/>
    <property type="match status" value="1"/>
</dbReference>
<accession>A0A8J6A437</accession>
<feature type="region of interest" description="Disordered" evidence="3">
    <location>
        <begin position="732"/>
        <end position="756"/>
    </location>
</feature>
<proteinExistence type="predicted"/>
<dbReference type="PANTHER" id="PTHR24147:SF60">
    <property type="entry name" value="ANKYRIN REPEAT DOMAIN-CONTAINING PROTEIN 26-RELATED"/>
    <property type="match status" value="1"/>
</dbReference>
<feature type="domain" description="CCDC144C-like coiled-coil" evidence="5">
    <location>
        <begin position="397"/>
        <end position="652"/>
    </location>
</feature>
<reference evidence="6" key="1">
    <citation type="journal article" date="2021" name="Evol. Appl.">
        <title>The genome of the Pyrenean desman and the effects of bottlenecks and inbreeding on the genomic landscape of an endangered species.</title>
        <authorList>
            <person name="Escoda L."/>
            <person name="Castresana J."/>
        </authorList>
    </citation>
    <scope>NUCLEOTIDE SEQUENCE</scope>
    <source>
        <strain evidence="6">IBE-C5619</strain>
    </source>
</reference>
<comment type="caution">
    <text evidence="6">The sequence shown here is derived from an EMBL/GenBank/DDBJ whole genome shotgun (WGS) entry which is preliminary data.</text>
</comment>
<feature type="coiled-coil region" evidence="2">
    <location>
        <begin position="357"/>
        <end position="584"/>
    </location>
</feature>
<sequence length="1309" mass="149458">VEEAKKQHESSEVVLSENIYDAADAFDGFIQQRKSGKVDNWLFSVMRSEASERKEGKKNEIKKWISKEPGIPPVFEKAASLAAGMLQEADDSSLSEIDWNDGRYAKKASSGKDKAKQQTESGDDFDDLTQSSEAALEDCKLPSCNYRNFMSLIEEHGVKCKGGENQGGLQEGQAVRAQVGRRVLEAQGAGSTRAKQERARMSVCVRGSRGWSRQASQDSSHSWAAFQQTLERWLWALGGVEGTARKRETPTRASQTNDCLSHQANSVSLWKIQDAVLSYERFIELKKNHCELLTGNIKAMKVKVSELQKELSKTKETQSQIEHQKMEWKRECCNLRETLKQEETKRKHADMVQKKIKEQLGEKKEQLYKEVEEKQQLELKLRALDMELRTVRNNLEQVSGSDEREKDLLRRNHILRDEIVTLKQEIDKIKNQKQEKEKEYFDDIEIMKEKNHELRKMMRLNKKTLTETIFLHNQELNDLKAEVTTLSSKLENEKQNKERLETEVEACGSKLAVTLHEHDQTQAAKRDLELAFQKAKEEWLHLQEKMNFDVADLKANNEILSQKLARSENQFTSLETKLHHMREALREQTSDLKDAWRDLSYAQSQKKEVELMYVQEQSKVKEYVEKQASLEDRLSQLQSENVLLRERLDHARDMIAECSRLKESVCRYENEKAAREVVVKQLQQELVDTMKKQSMAETSLELTSCCQINLEDEIQYVKTLSQFRSQGCQQQQKQKLKLRRSSSSGGNSSRGPERVKIHGGLGDLPASWPPPLCWPVSLSLSSLLMLFCWHPRPYMARVSAQVCPLAHAHTLLEVPTLRTCAGPRVSIITPMMDDLTAKPEPATSTWPHLDAENQFRQQELSVKATPNKYERLEKKKKKQKQVVVSWRSPMETNLVERCQDERDMRVIERTVQDIEEKVNKVSSLLQTQATSQNHLEQLIESHNTSVRSQMELSCKVLETELFKMKTEKNSNNIELEKYKHLYLEEVKSRECLENELSRMNKKLTEVSSKYMERMHNRCLLSTVATMPAPGLPGVTDLSHHLLPCIYPTAGQSSTAFPTSKAEPLNDGKGSYYNKMKQEFDRAVTKELREAVAEYEIESCTSSFVPTDEFKLRQDPVLKASEEYVWPTAALGVGKGQVARRVPFETAQQRTPAARELEWSTQLAARKRCSGMLEAAKGKAERWGIGFEMSLKPPGSAGRAKVFSLKSRKGWWFWGSSINPQPHIAGVKSANSRQLGYSDIQDEDLGKTHKAAVAGDVARVQEILLLGKSGLNFNIHFQALPSRTLKTSTCAQRLPTLELSPQVAQGPQMT</sequence>